<dbReference type="GO" id="GO:0033565">
    <property type="term" value="C:ESCRT-0 complex"/>
    <property type="evidence" value="ECO:0007669"/>
    <property type="project" value="TreeGrafter"/>
</dbReference>
<dbReference type="PANTHER" id="PTHR47794">
    <property type="entry name" value="VACUOLAR PROTEIN SORTING-ASSOCIATED PROTEIN 27"/>
    <property type="match status" value="1"/>
</dbReference>
<reference evidence="7" key="1">
    <citation type="submission" date="2015-04" db="EMBL/GenBank/DDBJ databases">
        <title>The genome sequence of the plant pathogenic Rhizarian Plasmodiophora brassicae reveals insights in its biotrophic life cycle and the origin of chitin synthesis.</title>
        <authorList>
            <person name="Schwelm A."/>
            <person name="Fogelqvist J."/>
            <person name="Knaust A."/>
            <person name="Julke S."/>
            <person name="Lilja T."/>
            <person name="Dhandapani V."/>
            <person name="Bonilla-Rosso G."/>
            <person name="Karlsson M."/>
            <person name="Shevchenko A."/>
            <person name="Choi S.R."/>
            <person name="Kim H.G."/>
            <person name="Park J.Y."/>
            <person name="Lim Y.P."/>
            <person name="Ludwig-Muller J."/>
            <person name="Dixelius C."/>
        </authorList>
    </citation>
    <scope>NUCLEOTIDE SEQUENCE</scope>
    <source>
        <tissue evidence="7">Potato root galls</tissue>
    </source>
</reference>
<organism evidence="7">
    <name type="scientific">Spongospora subterranea</name>
    <dbReference type="NCBI Taxonomy" id="70186"/>
    <lineage>
        <taxon>Eukaryota</taxon>
        <taxon>Sar</taxon>
        <taxon>Rhizaria</taxon>
        <taxon>Endomyxa</taxon>
        <taxon>Phytomyxea</taxon>
        <taxon>Plasmodiophorida</taxon>
        <taxon>Plasmodiophoridae</taxon>
        <taxon>Spongospora</taxon>
    </lineage>
</organism>
<proteinExistence type="predicted"/>
<evidence type="ECO:0000256" key="4">
    <source>
        <dbReference type="PROSITE-ProRule" id="PRU00091"/>
    </source>
</evidence>
<dbReference type="InterPro" id="IPR013083">
    <property type="entry name" value="Znf_RING/FYVE/PHD"/>
</dbReference>
<dbReference type="GO" id="GO:0008270">
    <property type="term" value="F:zinc ion binding"/>
    <property type="evidence" value="ECO:0007669"/>
    <property type="project" value="UniProtKB-KW"/>
</dbReference>
<dbReference type="PROSITE" id="PS50178">
    <property type="entry name" value="ZF_FYVE"/>
    <property type="match status" value="1"/>
</dbReference>
<evidence type="ECO:0000256" key="1">
    <source>
        <dbReference type="ARBA" id="ARBA00022723"/>
    </source>
</evidence>
<dbReference type="InterPro" id="IPR011011">
    <property type="entry name" value="Znf_FYVE_PHD"/>
</dbReference>
<dbReference type="EMBL" id="HACM01009234">
    <property type="protein sequence ID" value="CRZ09676.1"/>
    <property type="molecule type" value="Transcribed_RNA"/>
</dbReference>
<keyword evidence="1" id="KW-0479">Metal-binding</keyword>
<dbReference type="AlphaFoldDB" id="A0A0H5R777"/>
<keyword evidence="3" id="KW-0862">Zinc</keyword>
<name>A0A0H5R777_9EUKA</name>
<dbReference type="SUPFAM" id="SSF57903">
    <property type="entry name" value="FYVE/PHD zinc finger"/>
    <property type="match status" value="1"/>
</dbReference>
<evidence type="ECO:0000313" key="7">
    <source>
        <dbReference type="EMBL" id="CRZ09676.1"/>
    </source>
</evidence>
<dbReference type="PANTHER" id="PTHR47794:SF1">
    <property type="entry name" value="VACUOLAR PROTEIN SORTING-ASSOCIATED PROTEIN 27"/>
    <property type="match status" value="1"/>
</dbReference>
<dbReference type="Gene3D" id="3.30.40.10">
    <property type="entry name" value="Zinc/RING finger domain, C3HC4 (zinc finger)"/>
    <property type="match status" value="1"/>
</dbReference>
<feature type="domain" description="FYVE-type" evidence="6">
    <location>
        <begin position="14"/>
        <end position="71"/>
    </location>
</feature>
<dbReference type="GO" id="GO:0006623">
    <property type="term" value="P:protein targeting to vacuole"/>
    <property type="evidence" value="ECO:0007669"/>
    <property type="project" value="TreeGrafter"/>
</dbReference>
<dbReference type="Pfam" id="PF01363">
    <property type="entry name" value="FYVE"/>
    <property type="match status" value="1"/>
</dbReference>
<dbReference type="GO" id="GO:0032266">
    <property type="term" value="F:phosphatidylinositol-3-phosphate binding"/>
    <property type="evidence" value="ECO:0007669"/>
    <property type="project" value="TreeGrafter"/>
</dbReference>
<keyword evidence="2 4" id="KW-0863">Zinc-finger</keyword>
<evidence type="ECO:0000256" key="5">
    <source>
        <dbReference type="SAM" id="MobiDB-lite"/>
    </source>
</evidence>
<evidence type="ECO:0000259" key="6">
    <source>
        <dbReference type="PROSITE" id="PS50178"/>
    </source>
</evidence>
<dbReference type="InterPro" id="IPR000306">
    <property type="entry name" value="Znf_FYVE"/>
</dbReference>
<dbReference type="GO" id="GO:0043130">
    <property type="term" value="F:ubiquitin binding"/>
    <property type="evidence" value="ECO:0007669"/>
    <property type="project" value="TreeGrafter"/>
</dbReference>
<dbReference type="SMART" id="SM00064">
    <property type="entry name" value="FYVE"/>
    <property type="match status" value="1"/>
</dbReference>
<evidence type="ECO:0000256" key="3">
    <source>
        <dbReference type="ARBA" id="ARBA00022833"/>
    </source>
</evidence>
<feature type="region of interest" description="Disordered" evidence="5">
    <location>
        <begin position="199"/>
        <end position="230"/>
    </location>
</feature>
<evidence type="ECO:0000256" key="2">
    <source>
        <dbReference type="ARBA" id="ARBA00022771"/>
    </source>
</evidence>
<dbReference type="InterPro" id="IPR017455">
    <property type="entry name" value="Znf_FYVE-rel"/>
</dbReference>
<accession>A0A0H5R777</accession>
<sequence length="280" mass="31168">MGQAQSTGSIIVWERDSPCCSHCATAFSLGNGRHHCRSCGDVVCQVCSPYTGYLPQLGYPADIEQRVCRLCAAKPFTVTLHEMAAADLIKGHFQTHQQTCDDILSDAVDIFAAALQMPSFNPYLLDHLRAKFSEIFNQAYDRALYHLESILRAPIIHPDVLDSSINACERVRAVFLDHSREFDPIDIQLLSDQIDCARSQQRRPPTPELTSSPLPSCLRGVTGSASSPKRVRFSPVEAGPAVIQQELERQVMETVDNHDGDVARQRSMYITRSLPVLRCQ</sequence>
<dbReference type="GO" id="GO:0043328">
    <property type="term" value="P:protein transport to vacuole involved in ubiquitin-dependent protein catabolic process via the multivesicular body sorting pathway"/>
    <property type="evidence" value="ECO:0007669"/>
    <property type="project" value="TreeGrafter"/>
</dbReference>
<protein>
    <recommendedName>
        <fullName evidence="6">FYVE-type domain-containing protein</fullName>
    </recommendedName>
</protein>